<organism evidence="10 11">
    <name type="scientific">Streptomyces prunicolor</name>
    <dbReference type="NCBI Taxonomy" id="67348"/>
    <lineage>
        <taxon>Bacteria</taxon>
        <taxon>Bacillati</taxon>
        <taxon>Actinomycetota</taxon>
        <taxon>Actinomycetes</taxon>
        <taxon>Kitasatosporales</taxon>
        <taxon>Streptomycetaceae</taxon>
        <taxon>Streptomyces</taxon>
    </lineage>
</organism>
<dbReference type="PANTHER" id="PTHR30506:SF3">
    <property type="entry name" value="UPF0126 INNER MEMBRANE PROTEIN YADS-RELATED"/>
    <property type="match status" value="1"/>
</dbReference>
<feature type="compositionally biased region" description="Basic residues" evidence="7">
    <location>
        <begin position="275"/>
        <end position="284"/>
    </location>
</feature>
<name>A0ABU4F595_9ACTN</name>
<evidence type="ECO:0000256" key="7">
    <source>
        <dbReference type="SAM" id="MobiDB-lite"/>
    </source>
</evidence>
<keyword evidence="6 8" id="KW-0472">Membrane</keyword>
<dbReference type="EMBL" id="JAWMAJ010000017">
    <property type="protein sequence ID" value="MDV7215759.1"/>
    <property type="molecule type" value="Genomic_DNA"/>
</dbReference>
<evidence type="ECO:0000256" key="4">
    <source>
        <dbReference type="ARBA" id="ARBA00022692"/>
    </source>
</evidence>
<feature type="transmembrane region" description="Helical" evidence="8">
    <location>
        <begin position="12"/>
        <end position="31"/>
    </location>
</feature>
<feature type="domain" description="Glycine transporter" evidence="9">
    <location>
        <begin position="13"/>
        <end position="84"/>
    </location>
</feature>
<comment type="caution">
    <text evidence="10">The sequence shown here is derived from an EMBL/GenBank/DDBJ whole genome shotgun (WGS) entry which is preliminary data.</text>
</comment>
<gene>
    <name evidence="10" type="ORF">R5A26_07320</name>
</gene>
<evidence type="ECO:0000256" key="3">
    <source>
        <dbReference type="ARBA" id="ARBA00022475"/>
    </source>
</evidence>
<reference evidence="10 11" key="1">
    <citation type="submission" date="2023-10" db="EMBL/GenBank/DDBJ databases">
        <title>Characterization of rhizosphere-enriched actinobacteria from wheat plants lab-grown on chernevaya soil.</title>
        <authorList>
            <person name="Tikhonova E.N."/>
            <person name="Konopkin A."/>
            <person name="Kravchenko I.K."/>
        </authorList>
    </citation>
    <scope>NUCLEOTIDE SEQUENCE [LARGE SCALE GENOMIC DNA]</scope>
    <source>
        <strain evidence="10 11">RR29</strain>
    </source>
</reference>
<feature type="compositionally biased region" description="Low complexity" evidence="7">
    <location>
        <begin position="224"/>
        <end position="238"/>
    </location>
</feature>
<feature type="compositionally biased region" description="Low complexity" evidence="7">
    <location>
        <begin position="246"/>
        <end position="270"/>
    </location>
</feature>
<sequence>MSFEGVTGIVQYVMNLVGILAFALSGAFLGVRKDFDVFGVVMLAEAVGLGGGVFRYLVIGVRPVAFSDPRYFCAPIVGGLVVFHSARLQHRERAFDLFDAAALGLFSVTGATKAFAYGLNPEAATTLGFATAVGGGIVSSVLAMELPPLLRADRDLYALPALVGAGGVAVLRHFQLLNEWTAPAAATLAFALRVLALRRNWRTSRSRFWRNPFAGLRHDPRTSPPRGALGPHAGLGPPHGSPTTPPHGGITPAPAPTANATAPTGPYNAPLSHRAPGRRSRHARIPNPVLNVQIEGPVQTRTGPSTFPLS</sequence>
<feature type="compositionally biased region" description="Polar residues" evidence="7">
    <location>
        <begin position="299"/>
        <end position="310"/>
    </location>
</feature>
<keyword evidence="11" id="KW-1185">Reference proteome</keyword>
<keyword evidence="5 8" id="KW-1133">Transmembrane helix</keyword>
<evidence type="ECO:0000259" key="9">
    <source>
        <dbReference type="Pfam" id="PF03458"/>
    </source>
</evidence>
<feature type="transmembrane region" description="Helical" evidence="8">
    <location>
        <begin position="38"/>
        <end position="57"/>
    </location>
</feature>
<dbReference type="Proteomes" id="UP001187346">
    <property type="component" value="Unassembled WGS sequence"/>
</dbReference>
<evidence type="ECO:0000256" key="5">
    <source>
        <dbReference type="ARBA" id="ARBA00022989"/>
    </source>
</evidence>
<dbReference type="InterPro" id="IPR005115">
    <property type="entry name" value="Gly_transporter"/>
</dbReference>
<comment type="similarity">
    <text evidence="2">Belongs to the UPF0126 family.</text>
</comment>
<dbReference type="Pfam" id="PF03458">
    <property type="entry name" value="Gly_transporter"/>
    <property type="match status" value="2"/>
</dbReference>
<dbReference type="RefSeq" id="WP_317770524.1">
    <property type="nucleotide sequence ID" value="NZ_JAWMAJ010000017.1"/>
</dbReference>
<feature type="transmembrane region" description="Helical" evidence="8">
    <location>
        <begin position="123"/>
        <end position="144"/>
    </location>
</feature>
<evidence type="ECO:0000256" key="2">
    <source>
        <dbReference type="ARBA" id="ARBA00008193"/>
    </source>
</evidence>
<feature type="domain" description="Glycine transporter" evidence="9">
    <location>
        <begin position="97"/>
        <end position="172"/>
    </location>
</feature>
<feature type="transmembrane region" description="Helical" evidence="8">
    <location>
        <begin position="180"/>
        <end position="197"/>
    </location>
</feature>
<evidence type="ECO:0000256" key="6">
    <source>
        <dbReference type="ARBA" id="ARBA00023136"/>
    </source>
</evidence>
<keyword evidence="4 8" id="KW-0812">Transmembrane</keyword>
<dbReference type="PANTHER" id="PTHR30506">
    <property type="entry name" value="INNER MEMBRANE PROTEIN"/>
    <property type="match status" value="1"/>
</dbReference>
<proteinExistence type="inferred from homology"/>
<accession>A0ABU4F595</accession>
<evidence type="ECO:0000313" key="10">
    <source>
        <dbReference type="EMBL" id="MDV7215759.1"/>
    </source>
</evidence>
<evidence type="ECO:0000313" key="11">
    <source>
        <dbReference type="Proteomes" id="UP001187346"/>
    </source>
</evidence>
<evidence type="ECO:0000256" key="1">
    <source>
        <dbReference type="ARBA" id="ARBA00004651"/>
    </source>
</evidence>
<keyword evidence="3" id="KW-1003">Cell membrane</keyword>
<comment type="subcellular location">
    <subcellularLocation>
        <location evidence="1">Cell membrane</location>
        <topology evidence="1">Multi-pass membrane protein</topology>
    </subcellularLocation>
</comment>
<evidence type="ECO:0000256" key="8">
    <source>
        <dbReference type="SAM" id="Phobius"/>
    </source>
</evidence>
<protein>
    <submittedName>
        <fullName evidence="10">Trimeric intracellular cation channel family protein</fullName>
    </submittedName>
</protein>
<feature type="transmembrane region" description="Helical" evidence="8">
    <location>
        <begin position="156"/>
        <end position="174"/>
    </location>
</feature>
<feature type="region of interest" description="Disordered" evidence="7">
    <location>
        <begin position="213"/>
        <end position="310"/>
    </location>
</feature>